<dbReference type="GO" id="GO:0045174">
    <property type="term" value="F:glutathione dehydrogenase (ascorbate) activity"/>
    <property type="evidence" value="ECO:0007669"/>
    <property type="project" value="UniProtKB-ARBA"/>
</dbReference>
<protein>
    <submittedName>
        <fullName evidence="5">Sepia</fullName>
    </submittedName>
</protein>
<dbReference type="SUPFAM" id="SSF47616">
    <property type="entry name" value="GST C-terminal domain-like"/>
    <property type="match status" value="1"/>
</dbReference>
<dbReference type="PROSITE" id="PS50405">
    <property type="entry name" value="GST_CTER"/>
    <property type="match status" value="1"/>
</dbReference>
<dbReference type="AlphaFoldDB" id="A0A5C1YS72"/>
<dbReference type="Gene3D" id="3.40.30.10">
    <property type="entry name" value="Glutaredoxin"/>
    <property type="match status" value="1"/>
</dbReference>
<dbReference type="FunFam" id="1.20.1050.10:FF:000009">
    <property type="entry name" value="Glutathione S-transferase omega-1"/>
    <property type="match status" value="1"/>
</dbReference>
<name>A0A5C1YS72_9HEMI</name>
<dbReference type="Pfam" id="PF13417">
    <property type="entry name" value="GST_N_3"/>
    <property type="match status" value="1"/>
</dbReference>
<dbReference type="FunFam" id="3.40.30.10:FF:000123">
    <property type="entry name" value="Glutathione transferase o1"/>
    <property type="match status" value="1"/>
</dbReference>
<reference evidence="5" key="1">
    <citation type="submission" date="2019-02" db="EMBL/GenBank/DDBJ databases">
        <title>Co-option of a single pigmentation pathway underlies the diversification of embryonic colours in waters striders.</title>
        <authorList>
            <person name="Vargas-Lowman A."/>
            <person name="Armisen D."/>
            <person name="Floriano C."/>
            <person name="Cordeiro I."/>
            <person name="Viala S."/>
            <person name="Bouchet M."/>
            <person name="Bernard M."/>
            <person name="Berlioz-Barbier A."/>
            <person name="Salvador A."/>
            <person name="Santos E."/>
            <person name="Le Bouquin A."/>
            <person name="Moreira F."/>
            <person name="Bonneton F."/>
            <person name="Khila A."/>
        </authorList>
    </citation>
    <scope>NUCLEOTIDE SEQUENCE</scope>
</reference>
<dbReference type="PANTHER" id="PTHR43968">
    <property type="match status" value="1"/>
</dbReference>
<keyword evidence="2" id="KW-0560">Oxidoreductase</keyword>
<dbReference type="Gene3D" id="1.20.1050.10">
    <property type="match status" value="1"/>
</dbReference>
<dbReference type="GO" id="GO:0005737">
    <property type="term" value="C:cytoplasm"/>
    <property type="evidence" value="ECO:0007669"/>
    <property type="project" value="InterPro"/>
</dbReference>
<dbReference type="EMBL" id="MK480215">
    <property type="protein sequence ID" value="QEO19127.1"/>
    <property type="molecule type" value="mRNA"/>
</dbReference>
<evidence type="ECO:0000259" key="4">
    <source>
        <dbReference type="PROSITE" id="PS50405"/>
    </source>
</evidence>
<dbReference type="GO" id="GO:0006749">
    <property type="term" value="P:glutathione metabolic process"/>
    <property type="evidence" value="ECO:0007669"/>
    <property type="project" value="TreeGrafter"/>
</dbReference>
<dbReference type="PROSITE" id="PS50404">
    <property type="entry name" value="GST_NTER"/>
    <property type="match status" value="1"/>
</dbReference>
<evidence type="ECO:0000256" key="2">
    <source>
        <dbReference type="ARBA" id="ARBA00023002"/>
    </source>
</evidence>
<evidence type="ECO:0000256" key="1">
    <source>
        <dbReference type="ARBA" id="ARBA00011067"/>
    </source>
</evidence>
<dbReference type="InterPro" id="IPR004045">
    <property type="entry name" value="Glutathione_S-Trfase_N"/>
</dbReference>
<accession>A0A5C1YS72</accession>
<dbReference type="InterPro" id="IPR036249">
    <property type="entry name" value="Thioredoxin-like_sf"/>
</dbReference>
<evidence type="ECO:0000259" key="3">
    <source>
        <dbReference type="PROSITE" id="PS50404"/>
    </source>
</evidence>
<evidence type="ECO:0000313" key="5">
    <source>
        <dbReference type="EMBL" id="QEO19127.1"/>
    </source>
</evidence>
<dbReference type="InterPro" id="IPR050983">
    <property type="entry name" value="GST_Omega/HSP26"/>
</dbReference>
<feature type="domain" description="GST C-terminal" evidence="4">
    <location>
        <begin position="101"/>
        <end position="225"/>
    </location>
</feature>
<proteinExistence type="evidence at transcript level"/>
<sequence>MAPKHLSVGSSDVPPEEGKLRLYSMRFCPYAQRVHLALNAKKIPYDVVYVNLKQKPEWFLERFPLSKVPALVVNNTDLYESLVIADYLDEAYPGEKIFSQDPLQKAKDRILIEMFNKVSGLFYKIAYAGPSPDPSLLPDLFDAFDFFENELKTRGTPFFSGSKPGGVDYMIWPWCERFEAVRILGGAQFRVPKDRFPKMFEWNKGMIEDEVVKSFFVTPEQHAKFMQSVVAGSPDYDNIL</sequence>
<dbReference type="Pfam" id="PF13410">
    <property type="entry name" value="GST_C_2"/>
    <property type="match status" value="1"/>
</dbReference>
<comment type="similarity">
    <text evidence="1">Belongs to the GST superfamily. Omega family.</text>
</comment>
<feature type="domain" description="GST N-terminal" evidence="3">
    <location>
        <begin position="18"/>
        <end position="96"/>
    </location>
</feature>
<dbReference type="InterPro" id="IPR005442">
    <property type="entry name" value="GST_omega"/>
</dbReference>
<dbReference type="GO" id="GO:0004364">
    <property type="term" value="F:glutathione transferase activity"/>
    <property type="evidence" value="ECO:0007669"/>
    <property type="project" value="InterPro"/>
</dbReference>
<dbReference type="InterPro" id="IPR036282">
    <property type="entry name" value="Glutathione-S-Trfase_C_sf"/>
</dbReference>
<dbReference type="SFLD" id="SFLDG00358">
    <property type="entry name" value="Main_(cytGST)"/>
    <property type="match status" value="1"/>
</dbReference>
<dbReference type="InterPro" id="IPR010987">
    <property type="entry name" value="Glutathione-S-Trfase_C-like"/>
</dbReference>
<dbReference type="InterPro" id="IPR040079">
    <property type="entry name" value="Glutathione_S-Trfase"/>
</dbReference>
<dbReference type="CDD" id="cd03184">
    <property type="entry name" value="GST_C_Omega"/>
    <property type="match status" value="1"/>
</dbReference>
<dbReference type="SFLD" id="SFLDS00019">
    <property type="entry name" value="Glutathione_Transferase_(cytos"/>
    <property type="match status" value="1"/>
</dbReference>
<organism evidence="5">
    <name type="scientific">Limnogonus franciscanus</name>
    <dbReference type="NCBI Taxonomy" id="913166"/>
    <lineage>
        <taxon>Eukaryota</taxon>
        <taxon>Metazoa</taxon>
        <taxon>Ecdysozoa</taxon>
        <taxon>Arthropoda</taxon>
        <taxon>Hexapoda</taxon>
        <taxon>Insecta</taxon>
        <taxon>Pterygota</taxon>
        <taxon>Neoptera</taxon>
        <taxon>Paraneoptera</taxon>
        <taxon>Hemiptera</taxon>
        <taxon>Heteroptera</taxon>
        <taxon>Gerromorpha</taxon>
        <taxon>Gerroidea</taxon>
        <taxon>Gerridae</taxon>
        <taxon>Gerrinae</taxon>
        <taxon>Limnogonus</taxon>
    </lineage>
</organism>
<dbReference type="PANTHER" id="PTHR43968:SF6">
    <property type="entry name" value="GLUTATHIONE S-TRANSFERASE OMEGA"/>
    <property type="match status" value="1"/>
</dbReference>
<dbReference type="PRINTS" id="PR01625">
    <property type="entry name" value="GSTRNSFRASEO"/>
</dbReference>
<dbReference type="SUPFAM" id="SSF52833">
    <property type="entry name" value="Thioredoxin-like"/>
    <property type="match status" value="1"/>
</dbReference>